<dbReference type="Gene3D" id="2.20.20.30">
    <property type="entry name" value="reverse gyrase domain"/>
    <property type="match status" value="1"/>
</dbReference>
<name>A0A8U0HXC7_9EURY</name>
<dbReference type="EMBL" id="CP096659">
    <property type="protein sequence ID" value="UPV75423.1"/>
    <property type="molecule type" value="Genomic_DNA"/>
</dbReference>
<keyword evidence="2" id="KW-1185">Reference proteome</keyword>
<proteinExistence type="predicted"/>
<evidence type="ECO:0008006" key="3">
    <source>
        <dbReference type="Google" id="ProtNLM"/>
    </source>
</evidence>
<dbReference type="Proteomes" id="UP000830729">
    <property type="component" value="Chromosome"/>
</dbReference>
<evidence type="ECO:0000313" key="1">
    <source>
        <dbReference type="EMBL" id="UPV75423.1"/>
    </source>
</evidence>
<organism evidence="1 2">
    <name type="scientific">Halorussus limi</name>
    <dbReference type="NCBI Taxonomy" id="2938695"/>
    <lineage>
        <taxon>Archaea</taxon>
        <taxon>Methanobacteriati</taxon>
        <taxon>Methanobacteriota</taxon>
        <taxon>Stenosarchaea group</taxon>
        <taxon>Halobacteria</taxon>
        <taxon>Halobacteriales</taxon>
        <taxon>Haladaptataceae</taxon>
        <taxon>Halorussus</taxon>
    </lineage>
</organism>
<evidence type="ECO:0000313" key="2">
    <source>
        <dbReference type="Proteomes" id="UP000830729"/>
    </source>
</evidence>
<dbReference type="GeneID" id="72184529"/>
<gene>
    <name evidence="1" type="ORF">M0R89_04980</name>
</gene>
<dbReference type="AlphaFoldDB" id="A0A8U0HXC7"/>
<sequence length="57" mass="6377">MGLFRDLGNKVEKFKQASEAAADEEASHECRDCGERFFSDRETCPECGSFDVTPLSE</sequence>
<protein>
    <recommendedName>
        <fullName evidence="3">Small CPxCG-related zinc finger protein</fullName>
    </recommendedName>
</protein>
<reference evidence="1 2" key="1">
    <citation type="submission" date="2022-04" db="EMBL/GenBank/DDBJ databases">
        <title>Diverse halophilic archaea isolated from saline environments.</title>
        <authorList>
            <person name="Cui H.-L."/>
        </authorList>
    </citation>
    <scope>NUCLEOTIDE SEQUENCE [LARGE SCALE GENOMIC DNA]</scope>
    <source>
        <strain evidence="1 2">XZYJT49</strain>
    </source>
</reference>
<dbReference type="KEGG" id="halx:M0R89_04980"/>
<accession>A0A8U0HXC7</accession>
<dbReference type="RefSeq" id="WP_248651465.1">
    <property type="nucleotide sequence ID" value="NZ_CP096659.1"/>
</dbReference>